<organism evidence="7">
    <name type="scientific">mine drainage metagenome</name>
    <dbReference type="NCBI Taxonomy" id="410659"/>
    <lineage>
        <taxon>unclassified sequences</taxon>
        <taxon>metagenomes</taxon>
        <taxon>ecological metagenomes</taxon>
    </lineage>
</organism>
<evidence type="ECO:0000256" key="4">
    <source>
        <dbReference type="ARBA" id="ARBA00023146"/>
    </source>
</evidence>
<evidence type="ECO:0000256" key="5">
    <source>
        <dbReference type="SAM" id="MobiDB-lite"/>
    </source>
</evidence>
<dbReference type="InterPro" id="IPR045864">
    <property type="entry name" value="aa-tRNA-synth_II/BPL/LPL"/>
</dbReference>
<dbReference type="InterPro" id="IPR018149">
    <property type="entry name" value="Lys-tRNA-synth_II_C"/>
</dbReference>
<reference evidence="7" key="2">
    <citation type="journal article" date="2014" name="ISME J.">
        <title>Microbial stratification in low pH oxic and suboxic macroscopic growths along an acid mine drainage.</title>
        <authorList>
            <person name="Mendez-Garcia C."/>
            <person name="Mesa V."/>
            <person name="Sprenger R.R."/>
            <person name="Richter M."/>
            <person name="Diez M.S."/>
            <person name="Solano J."/>
            <person name="Bargiela R."/>
            <person name="Golyshina O.V."/>
            <person name="Manteca A."/>
            <person name="Ramos J.L."/>
            <person name="Gallego J.R."/>
            <person name="Llorente I."/>
            <person name="Martins Dos Santos V.A."/>
            <person name="Jensen O.N."/>
            <person name="Pelaez A.I."/>
            <person name="Sanchez J."/>
            <person name="Ferrer M."/>
        </authorList>
    </citation>
    <scope>NUCLEOTIDE SEQUENCE</scope>
</reference>
<dbReference type="InterPro" id="IPR004365">
    <property type="entry name" value="NA-bd_OB_tRNA"/>
</dbReference>
<protein>
    <submittedName>
        <fullName evidence="7">Lysyl-tRNA synthetase</fullName>
    </submittedName>
</protein>
<evidence type="ECO:0000256" key="1">
    <source>
        <dbReference type="ARBA" id="ARBA00022598"/>
    </source>
</evidence>
<dbReference type="PRINTS" id="PR00982">
    <property type="entry name" value="TRNASYNTHLYS"/>
</dbReference>
<feature type="domain" description="Aminoacyl-transfer RNA synthetases class-II family profile" evidence="6">
    <location>
        <begin position="182"/>
        <end position="329"/>
    </location>
</feature>
<keyword evidence="3" id="KW-0067">ATP-binding</keyword>
<dbReference type="GO" id="GO:0000049">
    <property type="term" value="F:tRNA binding"/>
    <property type="evidence" value="ECO:0007669"/>
    <property type="project" value="TreeGrafter"/>
</dbReference>
<dbReference type="Gene3D" id="3.30.930.10">
    <property type="entry name" value="Bira Bifunctional Protein, Domain 2"/>
    <property type="match status" value="1"/>
</dbReference>
<keyword evidence="2" id="KW-0547">Nucleotide-binding</keyword>
<dbReference type="Pfam" id="PF00152">
    <property type="entry name" value="tRNA-synt_2"/>
    <property type="match status" value="1"/>
</dbReference>
<evidence type="ECO:0000259" key="6">
    <source>
        <dbReference type="PROSITE" id="PS50862"/>
    </source>
</evidence>
<dbReference type="GO" id="GO:0006430">
    <property type="term" value="P:lysyl-tRNA aminoacylation"/>
    <property type="evidence" value="ECO:0007669"/>
    <property type="project" value="InterPro"/>
</dbReference>
<dbReference type="InterPro" id="IPR044136">
    <property type="entry name" value="Lys-tRNA-ligase_II_N"/>
</dbReference>
<proteinExistence type="predicted"/>
<dbReference type="AlphaFoldDB" id="T0ZTF1"/>
<dbReference type="PANTHER" id="PTHR42918">
    <property type="entry name" value="LYSYL-TRNA SYNTHETASE"/>
    <property type="match status" value="1"/>
</dbReference>
<dbReference type="SUPFAM" id="SSF55681">
    <property type="entry name" value="Class II aaRS and biotin synthetases"/>
    <property type="match status" value="1"/>
</dbReference>
<dbReference type="Gene3D" id="2.40.50.140">
    <property type="entry name" value="Nucleic acid-binding proteins"/>
    <property type="match status" value="1"/>
</dbReference>
<accession>T0ZTF1</accession>
<reference evidence="7" key="1">
    <citation type="submission" date="2013-08" db="EMBL/GenBank/DDBJ databases">
        <authorList>
            <person name="Mendez C."/>
            <person name="Richter M."/>
            <person name="Ferrer M."/>
            <person name="Sanchez J."/>
        </authorList>
    </citation>
    <scope>NUCLEOTIDE SEQUENCE</scope>
</reference>
<name>T0ZTF1_9ZZZZ</name>
<dbReference type="CDD" id="cd04322">
    <property type="entry name" value="LysRS_N"/>
    <property type="match status" value="1"/>
</dbReference>
<comment type="caution">
    <text evidence="7">The sequence shown here is derived from an EMBL/GenBank/DDBJ whole genome shotgun (WGS) entry which is preliminary data.</text>
</comment>
<sequence length="383" mass="43012">MPPNDWGARTMEETPLEHERRGKAARLRAAGIEPFPWSWPGRVRSGEVRRRAEALSPGATDPGPAVRVAGRLRALREHGRTAFADIEDADGALQLLLREDDMGGTEYRGWLRDLDPGDILGAEGLPSRSNRGEPSVRVGRLTLLAKAIAPPPEKFHGLKDAEERIRRRYLDLIASAESRERFSARSRIVYEIRRVLDEEGFQEVETPILTPVAGGASAEPFVTRSRYLDEDLSLRISIELYLKRLLVGGFERVYEIGRCFRNEDGDTTHNPEFTLLELYWAYADYEDMRALVERLYERLGRLAATLLPDRPEALAAARDFVPPFPQIDFVDALEGKMGLSGLMEASPEELGRLAREAGARLPPDASPGRCLDKLFEHYVEPTL</sequence>
<dbReference type="InterPro" id="IPR004364">
    <property type="entry name" value="Aa-tRNA-synt_II"/>
</dbReference>
<dbReference type="InterPro" id="IPR006195">
    <property type="entry name" value="aa-tRNA-synth_II"/>
</dbReference>
<feature type="region of interest" description="Disordered" evidence="5">
    <location>
        <begin position="1"/>
        <end position="21"/>
    </location>
</feature>
<feature type="non-terminal residue" evidence="7">
    <location>
        <position position="383"/>
    </location>
</feature>
<dbReference type="Pfam" id="PF01336">
    <property type="entry name" value="tRNA_anti-codon"/>
    <property type="match status" value="1"/>
</dbReference>
<dbReference type="PROSITE" id="PS50862">
    <property type="entry name" value="AA_TRNA_LIGASE_II"/>
    <property type="match status" value="1"/>
</dbReference>
<gene>
    <name evidence="7" type="ORF">B1B_17633</name>
</gene>
<dbReference type="GO" id="GO:0005524">
    <property type="term" value="F:ATP binding"/>
    <property type="evidence" value="ECO:0007669"/>
    <property type="project" value="UniProtKB-KW"/>
</dbReference>
<evidence type="ECO:0000256" key="2">
    <source>
        <dbReference type="ARBA" id="ARBA00022741"/>
    </source>
</evidence>
<dbReference type="GO" id="GO:0005829">
    <property type="term" value="C:cytosol"/>
    <property type="evidence" value="ECO:0007669"/>
    <property type="project" value="TreeGrafter"/>
</dbReference>
<dbReference type="EMBL" id="AUZY01011783">
    <property type="protein sequence ID" value="EQD33085.1"/>
    <property type="molecule type" value="Genomic_DNA"/>
</dbReference>
<evidence type="ECO:0000256" key="3">
    <source>
        <dbReference type="ARBA" id="ARBA00022840"/>
    </source>
</evidence>
<keyword evidence="1" id="KW-0436">Ligase</keyword>
<feature type="compositionally biased region" description="Basic and acidic residues" evidence="5">
    <location>
        <begin position="10"/>
        <end position="21"/>
    </location>
</feature>
<dbReference type="SUPFAM" id="SSF50249">
    <property type="entry name" value="Nucleic acid-binding proteins"/>
    <property type="match status" value="1"/>
</dbReference>
<keyword evidence="4 7" id="KW-0030">Aminoacyl-tRNA synthetase</keyword>
<dbReference type="PANTHER" id="PTHR42918:SF15">
    <property type="entry name" value="LYSINE--TRNA LIGASE, CHLOROPLASTIC_MITOCHONDRIAL"/>
    <property type="match status" value="1"/>
</dbReference>
<dbReference type="InterPro" id="IPR012340">
    <property type="entry name" value="NA-bd_OB-fold"/>
</dbReference>
<dbReference type="GO" id="GO:0004824">
    <property type="term" value="F:lysine-tRNA ligase activity"/>
    <property type="evidence" value="ECO:0007669"/>
    <property type="project" value="InterPro"/>
</dbReference>
<evidence type="ECO:0000313" key="7">
    <source>
        <dbReference type="EMBL" id="EQD33085.1"/>
    </source>
</evidence>